<dbReference type="PROSITE" id="PS50911">
    <property type="entry name" value="CHAP"/>
    <property type="match status" value="1"/>
</dbReference>
<feature type="domain" description="Peptidase C51" evidence="2">
    <location>
        <begin position="107"/>
        <end position="240"/>
    </location>
</feature>
<name>A0ABS5RMK7_9MYCO</name>
<evidence type="ECO:0000259" key="2">
    <source>
        <dbReference type="PROSITE" id="PS50911"/>
    </source>
</evidence>
<evidence type="ECO:0000256" key="1">
    <source>
        <dbReference type="SAM" id="MobiDB-lite"/>
    </source>
</evidence>
<dbReference type="EMBL" id="JAHCLR010000048">
    <property type="protein sequence ID" value="MBS9535546.1"/>
    <property type="molecule type" value="Genomic_DNA"/>
</dbReference>
<keyword evidence="4" id="KW-1185">Reference proteome</keyword>
<feature type="region of interest" description="Disordered" evidence="1">
    <location>
        <begin position="102"/>
        <end position="129"/>
    </location>
</feature>
<evidence type="ECO:0000313" key="4">
    <source>
        <dbReference type="Proteomes" id="UP001519535"/>
    </source>
</evidence>
<sequence>MQSLLLAPQAHAEPTATVKAKTQRMSEPTLKSRQNGWYSVGDKLKLTCSTRGQSVQGHFSFNLPNGGWDDLWYRVSDGYYVADIDIETGTFNSVTPACNAKPAPAPAPAPPAASGRSMGKTTNRNTGVSGQCTWGAKQKWYQATGNRYYPDFGGNAKDWKGSARAAGWTVVDDAQNRAIVVFQPGVKGADPTNGHVAWVDSVSQRSDGRYIHVTEMNGANGPGNWASRDVKDVPGMSYILLP</sequence>
<dbReference type="InterPro" id="IPR038765">
    <property type="entry name" value="Papain-like_cys_pep_sf"/>
</dbReference>
<feature type="compositionally biased region" description="Polar residues" evidence="1">
    <location>
        <begin position="119"/>
        <end position="129"/>
    </location>
</feature>
<accession>A0ABS5RMK7</accession>
<dbReference type="SUPFAM" id="SSF54001">
    <property type="entry name" value="Cysteine proteinases"/>
    <property type="match status" value="1"/>
</dbReference>
<dbReference type="RefSeq" id="WP_214094404.1">
    <property type="nucleotide sequence ID" value="NZ_JAHCLR010000048.1"/>
</dbReference>
<dbReference type="InterPro" id="IPR007921">
    <property type="entry name" value="CHAP_dom"/>
</dbReference>
<evidence type="ECO:0000313" key="3">
    <source>
        <dbReference type="EMBL" id="MBS9535546.1"/>
    </source>
</evidence>
<gene>
    <name evidence="3" type="ORF">KIH27_18325</name>
</gene>
<proteinExistence type="predicted"/>
<protein>
    <submittedName>
        <fullName evidence="3">CHAP domain-containing protein</fullName>
    </submittedName>
</protein>
<dbReference type="Pfam" id="PF05257">
    <property type="entry name" value="CHAP"/>
    <property type="match status" value="1"/>
</dbReference>
<dbReference type="Proteomes" id="UP001519535">
    <property type="component" value="Unassembled WGS sequence"/>
</dbReference>
<reference evidence="3 4" key="1">
    <citation type="submission" date="2021-05" db="EMBL/GenBank/DDBJ databases">
        <title>Mycobacterium acidophilum sp. nov., an extremely acid-tolerant member of the genus Mycobacterium.</title>
        <authorList>
            <person name="Xia J."/>
        </authorList>
    </citation>
    <scope>NUCLEOTIDE SEQUENCE [LARGE SCALE GENOMIC DNA]</scope>
    <source>
        <strain evidence="3 4">M1</strain>
    </source>
</reference>
<dbReference type="Gene3D" id="3.90.1720.10">
    <property type="entry name" value="endopeptidase domain like (from Nostoc punctiforme)"/>
    <property type="match status" value="1"/>
</dbReference>
<organism evidence="3 4">
    <name type="scientific">Mycolicibacter acidiphilus</name>
    <dbReference type="NCBI Taxonomy" id="2835306"/>
    <lineage>
        <taxon>Bacteria</taxon>
        <taxon>Bacillati</taxon>
        <taxon>Actinomycetota</taxon>
        <taxon>Actinomycetes</taxon>
        <taxon>Mycobacteriales</taxon>
        <taxon>Mycobacteriaceae</taxon>
        <taxon>Mycolicibacter</taxon>
    </lineage>
</organism>
<comment type="caution">
    <text evidence="3">The sequence shown here is derived from an EMBL/GenBank/DDBJ whole genome shotgun (WGS) entry which is preliminary data.</text>
</comment>